<organism evidence="1 2">
    <name type="scientific">Thermoleptolyngbya sichuanensis A183</name>
    <dbReference type="NCBI Taxonomy" id="2737172"/>
    <lineage>
        <taxon>Bacteria</taxon>
        <taxon>Bacillati</taxon>
        <taxon>Cyanobacteriota</taxon>
        <taxon>Cyanophyceae</taxon>
        <taxon>Oculatellales</taxon>
        <taxon>Oculatellaceae</taxon>
        <taxon>Thermoleptolyngbya</taxon>
        <taxon>Thermoleptolyngbya sichuanensis</taxon>
    </lineage>
</organism>
<dbReference type="EMBL" id="CP053661">
    <property type="protein sequence ID" value="QKD80772.1"/>
    <property type="molecule type" value="Genomic_DNA"/>
</dbReference>
<dbReference type="RefSeq" id="WP_172353205.1">
    <property type="nucleotide sequence ID" value="NZ_CP053661.1"/>
</dbReference>
<protein>
    <submittedName>
        <fullName evidence="1">Uncharacterized protein</fullName>
    </submittedName>
</protein>
<reference evidence="1 2" key="1">
    <citation type="submission" date="2020-05" db="EMBL/GenBank/DDBJ databases">
        <title>Complete genome sequence of of a novel Thermoleptolyngbya strain isolated from hot springs of Ganzi, Sichuan China.</title>
        <authorList>
            <person name="Tang J."/>
            <person name="Daroch M."/>
            <person name="Li L."/>
            <person name="Waleron K."/>
            <person name="Waleron M."/>
            <person name="Waleron M."/>
        </authorList>
    </citation>
    <scope>NUCLEOTIDE SEQUENCE [LARGE SCALE GENOMIC DNA]</scope>
    <source>
        <strain evidence="1 2">PKUAC-SCTA183</strain>
    </source>
</reference>
<dbReference type="Proteomes" id="UP000505210">
    <property type="component" value="Chromosome"/>
</dbReference>
<evidence type="ECO:0000313" key="1">
    <source>
        <dbReference type="EMBL" id="QKD80772.1"/>
    </source>
</evidence>
<proteinExistence type="predicted"/>
<gene>
    <name evidence="1" type="ORF">HPC62_00015</name>
</gene>
<dbReference type="AlphaFoldDB" id="A0A6M8B434"/>
<accession>A0A6M8B434</accession>
<keyword evidence="2" id="KW-1185">Reference proteome</keyword>
<name>A0A6M8B434_9CYAN</name>
<evidence type="ECO:0000313" key="2">
    <source>
        <dbReference type="Proteomes" id="UP000505210"/>
    </source>
</evidence>
<dbReference type="KEGG" id="theu:HPC62_00015"/>
<sequence>MSRRRSRYIGIFRGGRAEEIDRLIGYLRGTNRAVYPERQGNRPDQQRTFARPFLEGVGSNFYLEAASNLNRWGTISGALGTRVKTTITGSETAFKIPNFYNPRAVFTYGISGTGAPRVSQITGRSYKSYGGDSAVSQFGLVAAGDTPESEFAAIKTAFTTGQTNRRVSYIPPSY</sequence>